<accession>A0A8H5U8U9</accession>
<evidence type="ECO:0000313" key="3">
    <source>
        <dbReference type="Proteomes" id="UP000562682"/>
    </source>
</evidence>
<keyword evidence="3" id="KW-1185">Reference proteome</keyword>
<dbReference type="EMBL" id="JAAOAK010000202">
    <property type="protein sequence ID" value="KAF5683068.1"/>
    <property type="molecule type" value="Genomic_DNA"/>
</dbReference>
<evidence type="ECO:0000313" key="2">
    <source>
        <dbReference type="EMBL" id="KAF5683068.1"/>
    </source>
</evidence>
<reference evidence="2 3" key="1">
    <citation type="submission" date="2020-05" db="EMBL/GenBank/DDBJ databases">
        <title>Identification and distribution of gene clusters putatively required for synthesis of sphingolipid metabolism inhibitors in phylogenetically diverse species of the filamentous fungus Fusarium.</title>
        <authorList>
            <person name="Kim H.-S."/>
            <person name="Busman M."/>
            <person name="Brown D.W."/>
            <person name="Divon H."/>
            <person name="Uhlig S."/>
            <person name="Proctor R.H."/>
        </authorList>
    </citation>
    <scope>NUCLEOTIDE SEQUENCE [LARGE SCALE GENOMIC DNA]</scope>
    <source>
        <strain evidence="2 3">NRRL 25311</strain>
    </source>
</reference>
<name>A0A8H5U8U9_9HYPO</name>
<dbReference type="Proteomes" id="UP000562682">
    <property type="component" value="Unassembled WGS sequence"/>
</dbReference>
<protein>
    <submittedName>
        <fullName evidence="2">Tyrosinase</fullName>
    </submittedName>
</protein>
<sequence>MQLSYGILAALLGASSLVTASPTQSASDLMLEVNGKAITARENTQTPTSRKKCTIANAEVRRDWKALSKKERKAYIKAVLCLRKRPSKAGPSFAPGARTTYIARVRRVSP</sequence>
<proteinExistence type="predicted"/>
<dbReference type="SUPFAM" id="SSF48056">
    <property type="entry name" value="Di-copper centre-containing domain"/>
    <property type="match status" value="1"/>
</dbReference>
<organism evidence="2 3">
    <name type="scientific">Fusarium denticulatum</name>
    <dbReference type="NCBI Taxonomy" id="48507"/>
    <lineage>
        <taxon>Eukaryota</taxon>
        <taxon>Fungi</taxon>
        <taxon>Dikarya</taxon>
        <taxon>Ascomycota</taxon>
        <taxon>Pezizomycotina</taxon>
        <taxon>Sordariomycetes</taxon>
        <taxon>Hypocreomycetidae</taxon>
        <taxon>Hypocreales</taxon>
        <taxon>Nectriaceae</taxon>
        <taxon>Fusarium</taxon>
        <taxon>Fusarium fujikuroi species complex</taxon>
    </lineage>
</organism>
<gene>
    <name evidence="2" type="ORF">FDENT_7410</name>
</gene>
<dbReference type="Gene3D" id="1.10.1280.10">
    <property type="entry name" value="Di-copper center containing domain from catechol oxidase"/>
    <property type="match status" value="1"/>
</dbReference>
<feature type="chain" id="PRO_5034349670" evidence="1">
    <location>
        <begin position="21"/>
        <end position="110"/>
    </location>
</feature>
<feature type="signal peptide" evidence="1">
    <location>
        <begin position="1"/>
        <end position="20"/>
    </location>
</feature>
<dbReference type="InterPro" id="IPR008922">
    <property type="entry name" value="Di-copper_centre_dom_sf"/>
</dbReference>
<comment type="caution">
    <text evidence="2">The sequence shown here is derived from an EMBL/GenBank/DDBJ whole genome shotgun (WGS) entry which is preliminary data.</text>
</comment>
<evidence type="ECO:0000256" key="1">
    <source>
        <dbReference type="SAM" id="SignalP"/>
    </source>
</evidence>
<keyword evidence="1" id="KW-0732">Signal</keyword>
<dbReference type="AlphaFoldDB" id="A0A8H5U8U9"/>